<dbReference type="EMBL" id="JANBVN010000068">
    <property type="protein sequence ID" value="KAJ9150965.1"/>
    <property type="molecule type" value="Genomic_DNA"/>
</dbReference>
<name>A0AA38S7S2_9PEZI</name>
<evidence type="ECO:0000313" key="2">
    <source>
        <dbReference type="Proteomes" id="UP001174691"/>
    </source>
</evidence>
<dbReference type="AlphaFoldDB" id="A0AA38S7S2"/>
<evidence type="ECO:0000313" key="1">
    <source>
        <dbReference type="EMBL" id="KAJ9150965.1"/>
    </source>
</evidence>
<accession>A0AA38S7S2</accession>
<proteinExistence type="predicted"/>
<organism evidence="1 2">
    <name type="scientific">Coniochaeta hoffmannii</name>
    <dbReference type="NCBI Taxonomy" id="91930"/>
    <lineage>
        <taxon>Eukaryota</taxon>
        <taxon>Fungi</taxon>
        <taxon>Dikarya</taxon>
        <taxon>Ascomycota</taxon>
        <taxon>Pezizomycotina</taxon>
        <taxon>Sordariomycetes</taxon>
        <taxon>Sordariomycetidae</taxon>
        <taxon>Coniochaetales</taxon>
        <taxon>Coniochaetaceae</taxon>
        <taxon>Coniochaeta</taxon>
    </lineage>
</organism>
<sequence length="227" mass="25462">MTYLRRPDMFDMCIYNDFYSYGILEVLENLLLDYVEAEGNWKEQWDVCQTIAWFLLDHSSEPMQMMDDSDRLDATIQLAGRVFLSMLALLGTKDLFTPTSQIKDFGLVMALNMKAGRSYRDDISLLQGQSQAARFDNHVLAYAKKHFVPLVGASDIDDIATACNGAVKLPVAMQTKPDPASKSVKIGGDKYDIMAMSSAERKGHSFDKKDPLGKREIGALKMVPMRA</sequence>
<comment type="caution">
    <text evidence="1">The sequence shown here is derived from an EMBL/GenBank/DDBJ whole genome shotgun (WGS) entry which is preliminary data.</text>
</comment>
<reference evidence="1" key="1">
    <citation type="submission" date="2022-07" db="EMBL/GenBank/DDBJ databases">
        <title>Fungi with potential for degradation of polypropylene.</title>
        <authorList>
            <person name="Gostincar C."/>
        </authorList>
    </citation>
    <scope>NUCLEOTIDE SEQUENCE</scope>
    <source>
        <strain evidence="1">EXF-13287</strain>
    </source>
</reference>
<protein>
    <submittedName>
        <fullName evidence="1">Uncharacterized protein</fullName>
    </submittedName>
</protein>
<gene>
    <name evidence="1" type="ORF">NKR19_g5137</name>
</gene>
<dbReference type="Proteomes" id="UP001174691">
    <property type="component" value="Unassembled WGS sequence"/>
</dbReference>
<keyword evidence="2" id="KW-1185">Reference proteome</keyword>